<comment type="caution">
    <text evidence="2">The sequence shown here is derived from an EMBL/GenBank/DDBJ whole genome shotgun (WGS) entry which is preliminary data.</text>
</comment>
<gene>
    <name evidence="2" type="ORF">GCM10009737_15350</name>
</gene>
<dbReference type="EMBL" id="BAAAMY010000004">
    <property type="protein sequence ID" value="GAA1914891.1"/>
    <property type="molecule type" value="Genomic_DNA"/>
</dbReference>
<feature type="region of interest" description="Disordered" evidence="1">
    <location>
        <begin position="1"/>
        <end position="54"/>
    </location>
</feature>
<reference evidence="2 3" key="1">
    <citation type="journal article" date="2019" name="Int. J. Syst. Evol. Microbiol.">
        <title>The Global Catalogue of Microorganisms (GCM) 10K type strain sequencing project: providing services to taxonomists for standard genome sequencing and annotation.</title>
        <authorList>
            <consortium name="The Broad Institute Genomics Platform"/>
            <consortium name="The Broad Institute Genome Sequencing Center for Infectious Disease"/>
            <person name="Wu L."/>
            <person name="Ma J."/>
        </authorList>
    </citation>
    <scope>NUCLEOTIDE SEQUENCE [LARGE SCALE GENOMIC DNA]</scope>
    <source>
        <strain evidence="2 3">JCM 14046</strain>
    </source>
</reference>
<proteinExistence type="predicted"/>
<name>A0ABN2P9N7_9ACTN</name>
<dbReference type="Proteomes" id="UP001501612">
    <property type="component" value="Unassembled WGS sequence"/>
</dbReference>
<evidence type="ECO:0000256" key="1">
    <source>
        <dbReference type="SAM" id="MobiDB-lite"/>
    </source>
</evidence>
<feature type="compositionally biased region" description="Low complexity" evidence="1">
    <location>
        <begin position="32"/>
        <end position="51"/>
    </location>
</feature>
<sequence length="64" mass="6167">MTATAATATTAARASRTTARTSRALRGRVRDPGAAGDDGLLDDGLPGVRPGDGTGALAVAMAAG</sequence>
<evidence type="ECO:0000313" key="3">
    <source>
        <dbReference type="Proteomes" id="UP001501612"/>
    </source>
</evidence>
<protein>
    <submittedName>
        <fullName evidence="2">Uncharacterized protein</fullName>
    </submittedName>
</protein>
<accession>A0ABN2P9N7</accession>
<feature type="compositionally biased region" description="Low complexity" evidence="1">
    <location>
        <begin position="1"/>
        <end position="24"/>
    </location>
</feature>
<organism evidence="2 3">
    <name type="scientific">Nocardioides lentus</name>
    <dbReference type="NCBI Taxonomy" id="338077"/>
    <lineage>
        <taxon>Bacteria</taxon>
        <taxon>Bacillati</taxon>
        <taxon>Actinomycetota</taxon>
        <taxon>Actinomycetes</taxon>
        <taxon>Propionibacteriales</taxon>
        <taxon>Nocardioidaceae</taxon>
        <taxon>Nocardioides</taxon>
    </lineage>
</organism>
<keyword evidence="3" id="KW-1185">Reference proteome</keyword>
<evidence type="ECO:0000313" key="2">
    <source>
        <dbReference type="EMBL" id="GAA1914891.1"/>
    </source>
</evidence>